<dbReference type="Gene3D" id="3.40.630.30">
    <property type="match status" value="1"/>
</dbReference>
<organism evidence="2 3">
    <name type="scientific">Talaromyces proteolyticus</name>
    <dbReference type="NCBI Taxonomy" id="1131652"/>
    <lineage>
        <taxon>Eukaryota</taxon>
        <taxon>Fungi</taxon>
        <taxon>Dikarya</taxon>
        <taxon>Ascomycota</taxon>
        <taxon>Pezizomycotina</taxon>
        <taxon>Eurotiomycetes</taxon>
        <taxon>Eurotiomycetidae</taxon>
        <taxon>Eurotiales</taxon>
        <taxon>Trichocomaceae</taxon>
        <taxon>Talaromyces</taxon>
        <taxon>Talaromyces sect. Bacilispori</taxon>
    </lineage>
</organism>
<gene>
    <name evidence="2" type="ORF">BGW36DRAFT_354635</name>
</gene>
<keyword evidence="3" id="KW-1185">Reference proteome</keyword>
<sequence length="212" mass="23841">MATIYTNQTNLCDLGHPVVDLRSVNKPLKLRVPQDEDLPALLDILSNTENIKTDLSVAALNAQEREGICRRWLTLNNPLDHMNFIMIDTRESPGKPIGITGLGWIGPMENSSQEDFDDVSMRAGAAGVMVNPEARRKGFAAEALKIVIDYGLKELNLAEIRVGTPSSNMAMRGLMEGKFEMEPEECRQVDRFGNDLMWRINKERWSLFLGHE</sequence>
<dbReference type="SUPFAM" id="SSF55729">
    <property type="entry name" value="Acyl-CoA N-acyltransferases (Nat)"/>
    <property type="match status" value="1"/>
</dbReference>
<dbReference type="InterPro" id="IPR016181">
    <property type="entry name" value="Acyl_CoA_acyltransferase"/>
</dbReference>
<dbReference type="EMBL" id="JAJTJA010000002">
    <property type="protein sequence ID" value="KAH8703201.1"/>
    <property type="molecule type" value="Genomic_DNA"/>
</dbReference>
<feature type="domain" description="N-acetyltransferase" evidence="1">
    <location>
        <begin position="28"/>
        <end position="203"/>
    </location>
</feature>
<dbReference type="InterPro" id="IPR051531">
    <property type="entry name" value="N-acetyltransferase"/>
</dbReference>
<proteinExistence type="predicted"/>
<dbReference type="AlphaFoldDB" id="A0AAD4KZW8"/>
<accession>A0AAD4KZW8</accession>
<dbReference type="PROSITE" id="PS51186">
    <property type="entry name" value="GNAT"/>
    <property type="match status" value="1"/>
</dbReference>
<dbReference type="PANTHER" id="PTHR43792:SF1">
    <property type="entry name" value="N-ACETYLTRANSFERASE DOMAIN-CONTAINING PROTEIN"/>
    <property type="match status" value="1"/>
</dbReference>
<dbReference type="Pfam" id="PF13302">
    <property type="entry name" value="Acetyltransf_3"/>
    <property type="match status" value="1"/>
</dbReference>
<dbReference type="PANTHER" id="PTHR43792">
    <property type="entry name" value="GNAT FAMILY, PUTATIVE (AFU_ORTHOLOGUE AFUA_3G00765)-RELATED-RELATED"/>
    <property type="match status" value="1"/>
</dbReference>
<evidence type="ECO:0000313" key="2">
    <source>
        <dbReference type="EMBL" id="KAH8703201.1"/>
    </source>
</evidence>
<name>A0AAD4KZW8_9EURO</name>
<dbReference type="Proteomes" id="UP001201262">
    <property type="component" value="Unassembled WGS sequence"/>
</dbReference>
<dbReference type="InterPro" id="IPR000182">
    <property type="entry name" value="GNAT_dom"/>
</dbReference>
<dbReference type="GO" id="GO:0016747">
    <property type="term" value="F:acyltransferase activity, transferring groups other than amino-acyl groups"/>
    <property type="evidence" value="ECO:0007669"/>
    <property type="project" value="InterPro"/>
</dbReference>
<evidence type="ECO:0000259" key="1">
    <source>
        <dbReference type="PROSITE" id="PS51186"/>
    </source>
</evidence>
<reference evidence="2" key="1">
    <citation type="submission" date="2021-12" db="EMBL/GenBank/DDBJ databases">
        <title>Convergent genome expansion in fungi linked to evolution of root-endophyte symbiosis.</title>
        <authorList>
            <consortium name="DOE Joint Genome Institute"/>
            <person name="Ke Y.-H."/>
            <person name="Bonito G."/>
            <person name="Liao H.-L."/>
            <person name="Looney B."/>
            <person name="Rojas-Flechas A."/>
            <person name="Nash J."/>
            <person name="Hameed K."/>
            <person name="Schadt C."/>
            <person name="Martin F."/>
            <person name="Crous P.W."/>
            <person name="Miettinen O."/>
            <person name="Magnuson J.K."/>
            <person name="Labbe J."/>
            <person name="Jacobson D."/>
            <person name="Doktycz M.J."/>
            <person name="Veneault-Fourrey C."/>
            <person name="Kuo A."/>
            <person name="Mondo S."/>
            <person name="Calhoun S."/>
            <person name="Riley R."/>
            <person name="Ohm R."/>
            <person name="LaButti K."/>
            <person name="Andreopoulos B."/>
            <person name="Pangilinan J."/>
            <person name="Nolan M."/>
            <person name="Tritt A."/>
            <person name="Clum A."/>
            <person name="Lipzen A."/>
            <person name="Daum C."/>
            <person name="Barry K."/>
            <person name="Grigoriev I.V."/>
            <person name="Vilgalys R."/>
        </authorList>
    </citation>
    <scope>NUCLEOTIDE SEQUENCE</scope>
    <source>
        <strain evidence="2">PMI_201</strain>
    </source>
</reference>
<protein>
    <recommendedName>
        <fullName evidence="1">N-acetyltransferase domain-containing protein</fullName>
    </recommendedName>
</protein>
<comment type="caution">
    <text evidence="2">The sequence shown here is derived from an EMBL/GenBank/DDBJ whole genome shotgun (WGS) entry which is preliminary data.</text>
</comment>
<dbReference type="GeneID" id="70243831"/>
<evidence type="ECO:0000313" key="3">
    <source>
        <dbReference type="Proteomes" id="UP001201262"/>
    </source>
</evidence>
<dbReference type="RefSeq" id="XP_046076219.1">
    <property type="nucleotide sequence ID" value="XM_046213544.1"/>
</dbReference>